<keyword evidence="3" id="KW-1185">Reference proteome</keyword>
<feature type="compositionally biased region" description="Basic and acidic residues" evidence="1">
    <location>
        <begin position="202"/>
        <end position="212"/>
    </location>
</feature>
<dbReference type="RefSeq" id="WP_144347883.1">
    <property type="nucleotide sequence ID" value="NZ_VMKP01000002.1"/>
</dbReference>
<protein>
    <submittedName>
        <fullName evidence="2">Uncharacterized protein</fullName>
    </submittedName>
</protein>
<dbReference type="AlphaFoldDB" id="A0A557RKI7"/>
<name>A0A557RKI7_9GAMM</name>
<dbReference type="EMBL" id="VMKP01000002">
    <property type="protein sequence ID" value="TVO65683.1"/>
    <property type="molecule type" value="Genomic_DNA"/>
</dbReference>
<evidence type="ECO:0000256" key="1">
    <source>
        <dbReference type="SAM" id="MobiDB-lite"/>
    </source>
</evidence>
<comment type="caution">
    <text evidence="2">The sequence shown here is derived from an EMBL/GenBank/DDBJ whole genome shotgun (WGS) entry which is preliminary data.</text>
</comment>
<dbReference type="Proteomes" id="UP000316688">
    <property type="component" value="Unassembled WGS sequence"/>
</dbReference>
<evidence type="ECO:0000313" key="3">
    <source>
        <dbReference type="Proteomes" id="UP000316688"/>
    </source>
</evidence>
<gene>
    <name evidence="2" type="ORF">FPL11_06385</name>
</gene>
<feature type="region of interest" description="Disordered" evidence="1">
    <location>
        <begin position="202"/>
        <end position="303"/>
    </location>
</feature>
<sequence length="303" mass="33602">MTKKPSMKTYIADFASFSSIEIPAEMTQRPASDVLPACALSTNASKHRAPPVALSTDPVLMREDEAGETHINVELIHRPWINHGEKGAQTDRAEPFSQRFHPDRPVFVLLIDADDLASPTHQEVVKDLYQVIKPAAEGLPDHNWRDVLKWFADHPRKQRVFAEVLFNQPAEVLSARQIRALLADAVSLDSVQRALKPYERAAKEAAKPKAADDTPVDPEPAEPTEPPEDSGVDGPTVAAVEPDPQMPAEAPDGPDTDDEPSIDHHNAYRAAKGFRHHHRRDTSDNDAIDADRSPEWDPDDEPF</sequence>
<proteinExistence type="predicted"/>
<evidence type="ECO:0000313" key="2">
    <source>
        <dbReference type="EMBL" id="TVO65683.1"/>
    </source>
</evidence>
<reference evidence="2 3" key="1">
    <citation type="submission" date="2019-07" db="EMBL/GenBank/DDBJ databases">
        <title>Reclasification of Spiribacter aquaticus.</title>
        <authorList>
            <person name="Leon M.J."/>
            <person name="Sanchez-Porro C."/>
            <person name="Ventosa A."/>
        </authorList>
    </citation>
    <scope>NUCLEOTIDE SEQUENCE [LARGE SCALE GENOMIC DNA]</scope>
    <source>
        <strain evidence="2 3">SP30</strain>
    </source>
</reference>
<organism evidence="2 3">
    <name type="scientific">Spiribacter aquaticus</name>
    <dbReference type="NCBI Taxonomy" id="1935996"/>
    <lineage>
        <taxon>Bacteria</taxon>
        <taxon>Pseudomonadati</taxon>
        <taxon>Pseudomonadota</taxon>
        <taxon>Gammaproteobacteria</taxon>
        <taxon>Chromatiales</taxon>
        <taxon>Ectothiorhodospiraceae</taxon>
        <taxon>Spiribacter</taxon>
    </lineage>
</organism>
<accession>A0A557RKI7</accession>
<feature type="compositionally biased region" description="Acidic residues" evidence="1">
    <location>
        <begin position="214"/>
        <end position="231"/>
    </location>
</feature>